<proteinExistence type="predicted"/>
<gene>
    <name evidence="1" type="ORF">SPARVUS_LOCUS10038052</name>
</gene>
<name>A0ABN9EIK9_9NEOB</name>
<feature type="non-terminal residue" evidence="1">
    <location>
        <position position="57"/>
    </location>
</feature>
<keyword evidence="2" id="KW-1185">Reference proteome</keyword>
<comment type="caution">
    <text evidence="1">The sequence shown here is derived from an EMBL/GenBank/DDBJ whole genome shotgun (WGS) entry which is preliminary data.</text>
</comment>
<accession>A0ABN9EIK9</accession>
<protein>
    <submittedName>
        <fullName evidence="1">Uncharacterized protein</fullName>
    </submittedName>
</protein>
<reference evidence="1" key="1">
    <citation type="submission" date="2023-05" db="EMBL/GenBank/DDBJ databases">
        <authorList>
            <person name="Stuckert A."/>
        </authorList>
    </citation>
    <scope>NUCLEOTIDE SEQUENCE</scope>
</reference>
<sequence length="57" mass="6150">MSTTGSTYGHCWAALTDGTDGRNCWAALMGSSDGWHCWALMGSTDNQCPDYQCRSAL</sequence>
<organism evidence="1 2">
    <name type="scientific">Staurois parvus</name>
    <dbReference type="NCBI Taxonomy" id="386267"/>
    <lineage>
        <taxon>Eukaryota</taxon>
        <taxon>Metazoa</taxon>
        <taxon>Chordata</taxon>
        <taxon>Craniata</taxon>
        <taxon>Vertebrata</taxon>
        <taxon>Euteleostomi</taxon>
        <taxon>Amphibia</taxon>
        <taxon>Batrachia</taxon>
        <taxon>Anura</taxon>
        <taxon>Neobatrachia</taxon>
        <taxon>Ranoidea</taxon>
        <taxon>Ranidae</taxon>
        <taxon>Staurois</taxon>
    </lineage>
</organism>
<evidence type="ECO:0000313" key="2">
    <source>
        <dbReference type="Proteomes" id="UP001162483"/>
    </source>
</evidence>
<dbReference type="EMBL" id="CATNWA010015554">
    <property type="protein sequence ID" value="CAI9584483.1"/>
    <property type="molecule type" value="Genomic_DNA"/>
</dbReference>
<evidence type="ECO:0000313" key="1">
    <source>
        <dbReference type="EMBL" id="CAI9584483.1"/>
    </source>
</evidence>
<dbReference type="Proteomes" id="UP001162483">
    <property type="component" value="Unassembled WGS sequence"/>
</dbReference>